<keyword evidence="1" id="KW-0812">Transmembrane</keyword>
<gene>
    <name evidence="3" type="ORF">VTL71DRAFT_3256</name>
</gene>
<dbReference type="Gene3D" id="3.30.9.60">
    <property type="match status" value="1"/>
</dbReference>
<feature type="domain" description="2,6-dihydroxypyridine 3-monooxygenase substrate binding" evidence="2">
    <location>
        <begin position="201"/>
        <end position="330"/>
    </location>
</feature>
<dbReference type="InterPro" id="IPR036188">
    <property type="entry name" value="FAD/NAD-bd_sf"/>
</dbReference>
<dbReference type="SUPFAM" id="SSF51905">
    <property type="entry name" value="FAD/NAD(P)-binding domain"/>
    <property type="match status" value="1"/>
</dbReference>
<name>A0ABR4C7T0_9HELO</name>
<dbReference type="Gene3D" id="3.50.50.60">
    <property type="entry name" value="FAD/NAD(P)-binding domain"/>
    <property type="match status" value="1"/>
</dbReference>
<protein>
    <recommendedName>
        <fullName evidence="2">2,6-dihydroxypyridine 3-monooxygenase substrate binding domain-containing protein</fullName>
    </recommendedName>
</protein>
<dbReference type="InterPro" id="IPR054707">
    <property type="entry name" value="DhpH_subs-bd"/>
</dbReference>
<dbReference type="PANTHER" id="PTHR47469">
    <property type="entry name" value="MONOOXYGENASE-LIKE"/>
    <property type="match status" value="1"/>
</dbReference>
<evidence type="ECO:0000259" key="2">
    <source>
        <dbReference type="Pfam" id="PF22607"/>
    </source>
</evidence>
<evidence type="ECO:0000313" key="4">
    <source>
        <dbReference type="Proteomes" id="UP001595075"/>
    </source>
</evidence>
<comment type="caution">
    <text evidence="3">The sequence shown here is derived from an EMBL/GenBank/DDBJ whole genome shotgun (WGS) entry which is preliminary data.</text>
</comment>
<dbReference type="Pfam" id="PF22607">
    <property type="entry name" value="FAD_binding-like"/>
    <property type="match status" value="1"/>
</dbReference>
<evidence type="ECO:0000256" key="1">
    <source>
        <dbReference type="SAM" id="Phobius"/>
    </source>
</evidence>
<reference evidence="3 4" key="1">
    <citation type="journal article" date="2024" name="Commun. Biol.">
        <title>Comparative genomic analysis of thermophilic fungi reveals convergent evolutionary adaptations and gene losses.</title>
        <authorList>
            <person name="Steindorff A.S."/>
            <person name="Aguilar-Pontes M.V."/>
            <person name="Robinson A.J."/>
            <person name="Andreopoulos B."/>
            <person name="LaButti K."/>
            <person name="Kuo A."/>
            <person name="Mondo S."/>
            <person name="Riley R."/>
            <person name="Otillar R."/>
            <person name="Haridas S."/>
            <person name="Lipzen A."/>
            <person name="Grimwood J."/>
            <person name="Schmutz J."/>
            <person name="Clum A."/>
            <person name="Reid I.D."/>
            <person name="Moisan M.C."/>
            <person name="Butler G."/>
            <person name="Nguyen T.T.M."/>
            <person name="Dewar K."/>
            <person name="Conant G."/>
            <person name="Drula E."/>
            <person name="Henrissat B."/>
            <person name="Hansel C."/>
            <person name="Singer S."/>
            <person name="Hutchinson M.I."/>
            <person name="de Vries R.P."/>
            <person name="Natvig D.O."/>
            <person name="Powell A.J."/>
            <person name="Tsang A."/>
            <person name="Grigoriev I.V."/>
        </authorList>
    </citation>
    <scope>NUCLEOTIDE SEQUENCE [LARGE SCALE GENOMIC DNA]</scope>
    <source>
        <strain evidence="3 4">CBS 494.80</strain>
    </source>
</reference>
<evidence type="ECO:0000313" key="3">
    <source>
        <dbReference type="EMBL" id="KAL2065586.1"/>
    </source>
</evidence>
<dbReference type="PANTHER" id="PTHR47469:SF2">
    <property type="entry name" value="OS06G0597600 PROTEIN"/>
    <property type="match status" value="1"/>
</dbReference>
<dbReference type="EMBL" id="JAZHXI010000012">
    <property type="protein sequence ID" value="KAL2065586.1"/>
    <property type="molecule type" value="Genomic_DNA"/>
</dbReference>
<sequence length="457" mass="50499">MASKTPLDVITPNKPMDIIIIGGSNTGLMNGIMLKRLGHNVHILEKNTQSERSDLAAGITTHPEFDAFMDSYDLVEGQWCIDYNGVQWLDKNAVVTREMKKAIKMTSWGSIYHRLRANFDGLTSGFCPNPPTLREGDGLATFDLGKVVKGLSDTGKGVKVVVEDLMNTGEPEIFLADLVILADGANSSLRSTVFPDIERAYAGYVAFRGFVLEADLSEETKNAFSLKLTYFCFKDNYILLYVIPGTDGSLEPGRRRYNWVWYHPLDAKSPSFTEIMTDTSGTLHRNTLPVGGMNLTSWAKYKKFAASEMCAPFADVVEKATQPFITAVSDLACPRAVAMEGRLLIMGEALNLVRPHFALSTTTSAMQTLSLEKVFRGEMSIEQWERRVLYEARLSMLKTNAFGIYMLYGAWSAVGWIAKLVGALVRGYLPAYSSLPPIPAVKQANGKPGLDLSRKNL</sequence>
<accession>A0ABR4C7T0</accession>
<keyword evidence="4" id="KW-1185">Reference proteome</keyword>
<feature type="transmembrane region" description="Helical" evidence="1">
    <location>
        <begin position="402"/>
        <end position="425"/>
    </location>
</feature>
<organism evidence="3 4">
    <name type="scientific">Oculimacula yallundae</name>
    <dbReference type="NCBI Taxonomy" id="86028"/>
    <lineage>
        <taxon>Eukaryota</taxon>
        <taxon>Fungi</taxon>
        <taxon>Dikarya</taxon>
        <taxon>Ascomycota</taxon>
        <taxon>Pezizomycotina</taxon>
        <taxon>Leotiomycetes</taxon>
        <taxon>Helotiales</taxon>
        <taxon>Ploettnerulaceae</taxon>
        <taxon>Oculimacula</taxon>
    </lineage>
</organism>
<keyword evidence="1" id="KW-0472">Membrane</keyword>
<keyword evidence="1" id="KW-1133">Transmembrane helix</keyword>
<dbReference type="PRINTS" id="PR00420">
    <property type="entry name" value="RNGMNOXGNASE"/>
</dbReference>
<dbReference type="InterPro" id="IPR053212">
    <property type="entry name" value="DHP_3-monooxygenase"/>
</dbReference>
<proteinExistence type="predicted"/>
<dbReference type="Proteomes" id="UP001595075">
    <property type="component" value="Unassembled WGS sequence"/>
</dbReference>
<dbReference type="SUPFAM" id="SSF54373">
    <property type="entry name" value="FAD-linked reductases, C-terminal domain"/>
    <property type="match status" value="1"/>
</dbReference>